<keyword evidence="12" id="KW-1185">Reference proteome</keyword>
<dbReference type="EMBL" id="AGUF01000075">
    <property type="protein sequence ID" value="EHK63720.1"/>
    <property type="molecule type" value="Genomic_DNA"/>
</dbReference>
<sequence length="204" mass="22468">MNLILLSENRQRAAAGRVYIGLVPIARSGAMTPQPFALERVPTPIGRMLVLTDAQQRLRAVDWEDYEARMHTLLRRQYGKDAVQLQDARQPSTARRRLEDYFDGDVAAIASLPVALGGTEFQRLVWQALRGIESGTTLSYGVLAARLLRPEAARAVGLANGANPVGIVIPCHRVIGANASLTGYGGGLHRKRWLLDHEARWRPA</sequence>
<dbReference type="InterPro" id="IPR036631">
    <property type="entry name" value="MGMT_N_sf"/>
</dbReference>
<dbReference type="InterPro" id="IPR036388">
    <property type="entry name" value="WH-like_DNA-bd_sf"/>
</dbReference>
<comment type="similarity">
    <text evidence="2">Belongs to the MGMT family.</text>
</comment>
<proteinExistence type="inferred from homology"/>
<dbReference type="Gene3D" id="1.10.10.10">
    <property type="entry name" value="Winged helix-like DNA-binding domain superfamily/Winged helix DNA-binding domain"/>
    <property type="match status" value="1"/>
</dbReference>
<evidence type="ECO:0000256" key="1">
    <source>
        <dbReference type="ARBA" id="ARBA00001286"/>
    </source>
</evidence>
<feature type="domain" description="Methylguanine DNA methyltransferase ribonuclease-like" evidence="10">
    <location>
        <begin position="42"/>
        <end position="115"/>
    </location>
</feature>
<comment type="catalytic activity">
    <reaction evidence="8">
        <text>a 6-O-methyl-2'-deoxyguanosine in DNA + L-cysteinyl-[protein] = S-methyl-L-cysteinyl-[protein] + a 2'-deoxyguanosine in DNA</text>
        <dbReference type="Rhea" id="RHEA:24000"/>
        <dbReference type="Rhea" id="RHEA-COMP:10131"/>
        <dbReference type="Rhea" id="RHEA-COMP:10132"/>
        <dbReference type="Rhea" id="RHEA-COMP:11367"/>
        <dbReference type="Rhea" id="RHEA-COMP:11368"/>
        <dbReference type="ChEBI" id="CHEBI:29950"/>
        <dbReference type="ChEBI" id="CHEBI:82612"/>
        <dbReference type="ChEBI" id="CHEBI:85445"/>
        <dbReference type="ChEBI" id="CHEBI:85448"/>
        <dbReference type="EC" id="2.1.1.63"/>
    </reaction>
</comment>
<dbReference type="NCBIfam" id="NF007626">
    <property type="entry name" value="PRK10286.1"/>
    <property type="match status" value="1"/>
</dbReference>
<evidence type="ECO:0000313" key="12">
    <source>
        <dbReference type="Proteomes" id="UP000003113"/>
    </source>
</evidence>
<comment type="catalytic activity">
    <reaction evidence="1">
        <text>a 4-O-methyl-thymidine in DNA + L-cysteinyl-[protein] = a thymidine in DNA + S-methyl-L-cysteinyl-[protein]</text>
        <dbReference type="Rhea" id="RHEA:53428"/>
        <dbReference type="Rhea" id="RHEA-COMP:10131"/>
        <dbReference type="Rhea" id="RHEA-COMP:10132"/>
        <dbReference type="Rhea" id="RHEA-COMP:13555"/>
        <dbReference type="Rhea" id="RHEA-COMP:13556"/>
        <dbReference type="ChEBI" id="CHEBI:29950"/>
        <dbReference type="ChEBI" id="CHEBI:82612"/>
        <dbReference type="ChEBI" id="CHEBI:137386"/>
        <dbReference type="ChEBI" id="CHEBI:137387"/>
        <dbReference type="EC" id="2.1.1.63"/>
    </reaction>
</comment>
<dbReference type="GO" id="GO:0003908">
    <property type="term" value="F:methylated-DNA-[protein]-cysteine S-methyltransferase activity"/>
    <property type="evidence" value="ECO:0007669"/>
    <property type="project" value="UniProtKB-EC"/>
</dbReference>
<evidence type="ECO:0000259" key="10">
    <source>
        <dbReference type="Pfam" id="PF02870"/>
    </source>
</evidence>
<dbReference type="SUPFAM" id="SSF46767">
    <property type="entry name" value="Methylated DNA-protein cysteine methyltransferase, C-terminal domain"/>
    <property type="match status" value="1"/>
</dbReference>
<keyword evidence="5 11" id="KW-0808">Transferase</keyword>
<evidence type="ECO:0000256" key="2">
    <source>
        <dbReference type="ARBA" id="ARBA00008711"/>
    </source>
</evidence>
<dbReference type="EC" id="2.1.1.63" evidence="3"/>
<evidence type="ECO:0000256" key="4">
    <source>
        <dbReference type="ARBA" id="ARBA00022603"/>
    </source>
</evidence>
<evidence type="ECO:0000256" key="3">
    <source>
        <dbReference type="ARBA" id="ARBA00011918"/>
    </source>
</evidence>
<dbReference type="STRING" id="477184.KYC_24497"/>
<dbReference type="Proteomes" id="UP000003113">
    <property type="component" value="Unassembled WGS sequence"/>
</dbReference>
<dbReference type="CDD" id="cd06445">
    <property type="entry name" value="ATase"/>
    <property type="match status" value="1"/>
</dbReference>
<dbReference type="PROSITE" id="PS00374">
    <property type="entry name" value="MGMT"/>
    <property type="match status" value="1"/>
</dbReference>
<dbReference type="PANTHER" id="PTHR10815">
    <property type="entry name" value="METHYLATED-DNA--PROTEIN-CYSTEINE METHYLTRANSFERASE"/>
    <property type="match status" value="1"/>
</dbReference>
<gene>
    <name evidence="11" type="ORF">KYC_24497</name>
</gene>
<dbReference type="GO" id="GO:0032259">
    <property type="term" value="P:methylation"/>
    <property type="evidence" value="ECO:0007669"/>
    <property type="project" value="UniProtKB-KW"/>
</dbReference>
<evidence type="ECO:0000259" key="9">
    <source>
        <dbReference type="Pfam" id="PF01035"/>
    </source>
</evidence>
<dbReference type="PATRIC" id="fig|477184.5.peg.4824"/>
<dbReference type="InterPro" id="IPR014048">
    <property type="entry name" value="MethylDNA_cys_MeTrfase_DNA-bd"/>
</dbReference>
<evidence type="ECO:0000313" key="11">
    <source>
        <dbReference type="EMBL" id="EHK63720.1"/>
    </source>
</evidence>
<dbReference type="InterPro" id="IPR036217">
    <property type="entry name" value="MethylDNA_cys_MeTrfase_DNAb"/>
</dbReference>
<accession>H0FDK7</accession>
<dbReference type="Pfam" id="PF02870">
    <property type="entry name" value="Methyltransf_1N"/>
    <property type="match status" value="1"/>
</dbReference>
<evidence type="ECO:0000256" key="8">
    <source>
        <dbReference type="ARBA" id="ARBA00049348"/>
    </source>
</evidence>
<dbReference type="InterPro" id="IPR001497">
    <property type="entry name" value="MethylDNA_cys_MeTrfase_AS"/>
</dbReference>
<evidence type="ECO:0000256" key="7">
    <source>
        <dbReference type="ARBA" id="ARBA00023204"/>
    </source>
</evidence>
<comment type="caution">
    <text evidence="11">The sequence shown here is derived from an EMBL/GenBank/DDBJ whole genome shotgun (WGS) entry which is preliminary data.</text>
</comment>
<dbReference type="AlphaFoldDB" id="H0FDK7"/>
<dbReference type="PANTHER" id="PTHR10815:SF5">
    <property type="entry name" value="METHYLATED-DNA--PROTEIN-CYSTEINE METHYLTRANSFERASE"/>
    <property type="match status" value="1"/>
</dbReference>
<evidence type="ECO:0000256" key="6">
    <source>
        <dbReference type="ARBA" id="ARBA00022763"/>
    </source>
</evidence>
<dbReference type="SUPFAM" id="SSF53155">
    <property type="entry name" value="Methylated DNA-protein cysteine methyltransferase domain"/>
    <property type="match status" value="1"/>
</dbReference>
<feature type="domain" description="Methylated-DNA-[protein]-cysteine S-methyltransferase DNA binding" evidence="9">
    <location>
        <begin position="120"/>
        <end position="199"/>
    </location>
</feature>
<keyword evidence="6" id="KW-0227">DNA damage</keyword>
<organism evidence="11 12">
    <name type="scientific">Achromobacter arsenitoxydans SY8</name>
    <dbReference type="NCBI Taxonomy" id="477184"/>
    <lineage>
        <taxon>Bacteria</taxon>
        <taxon>Pseudomonadati</taxon>
        <taxon>Pseudomonadota</taxon>
        <taxon>Betaproteobacteria</taxon>
        <taxon>Burkholderiales</taxon>
        <taxon>Alcaligenaceae</taxon>
        <taxon>Achromobacter</taxon>
    </lineage>
</organism>
<dbReference type="Gene3D" id="3.30.160.70">
    <property type="entry name" value="Methylated DNA-protein cysteine methyltransferase domain"/>
    <property type="match status" value="1"/>
</dbReference>
<keyword evidence="7" id="KW-0234">DNA repair</keyword>
<dbReference type="eggNOG" id="COG0350">
    <property type="taxonomic scope" value="Bacteria"/>
</dbReference>
<dbReference type="NCBIfam" id="TIGR00589">
    <property type="entry name" value="ogt"/>
    <property type="match status" value="1"/>
</dbReference>
<dbReference type="Pfam" id="PF01035">
    <property type="entry name" value="DNA_binding_1"/>
    <property type="match status" value="1"/>
</dbReference>
<keyword evidence="4 11" id="KW-0489">Methyltransferase</keyword>
<evidence type="ECO:0000256" key="5">
    <source>
        <dbReference type="ARBA" id="ARBA00022679"/>
    </source>
</evidence>
<dbReference type="FunFam" id="1.10.10.10:FF:000214">
    <property type="entry name" value="Methylated-DNA--protein-cysteine methyltransferase"/>
    <property type="match status" value="1"/>
</dbReference>
<protein>
    <recommendedName>
        <fullName evidence="3">methylated-DNA--[protein]-cysteine S-methyltransferase</fullName>
        <ecNumber evidence="3">2.1.1.63</ecNumber>
    </recommendedName>
</protein>
<dbReference type="GO" id="GO:0006281">
    <property type="term" value="P:DNA repair"/>
    <property type="evidence" value="ECO:0007669"/>
    <property type="project" value="UniProtKB-KW"/>
</dbReference>
<name>H0FDK7_9BURK</name>
<reference evidence="11 12" key="1">
    <citation type="journal article" date="2012" name="J. Bacteriol.">
        <title>Genome sequence of the highly efficient arsenite-oxidizing bacterium Achromobacter arsenitoxydans SY8.</title>
        <authorList>
            <person name="Li X."/>
            <person name="Hu Y."/>
            <person name="Gong J."/>
            <person name="Lin Y."/>
            <person name="Johnstone L."/>
            <person name="Rensing C."/>
            <person name="Wang G."/>
        </authorList>
    </citation>
    <scope>NUCLEOTIDE SEQUENCE [LARGE SCALE GENOMIC DNA]</scope>
    <source>
        <strain evidence="11 12">SY8</strain>
    </source>
</reference>
<dbReference type="InterPro" id="IPR008332">
    <property type="entry name" value="MethylG_MeTrfase_N"/>
</dbReference>